<dbReference type="SUPFAM" id="SSF53254">
    <property type="entry name" value="Phosphoglycerate mutase-like"/>
    <property type="match status" value="1"/>
</dbReference>
<dbReference type="PANTHER" id="PTHR11567">
    <property type="entry name" value="ACID PHOSPHATASE-RELATED"/>
    <property type="match status" value="1"/>
</dbReference>
<comment type="catalytic activity">
    <reaction evidence="1">
        <text>a phosphate monoester + H2O = an alcohol + phosphate</text>
        <dbReference type="Rhea" id="RHEA:15017"/>
        <dbReference type="ChEBI" id="CHEBI:15377"/>
        <dbReference type="ChEBI" id="CHEBI:30879"/>
        <dbReference type="ChEBI" id="CHEBI:43474"/>
        <dbReference type="ChEBI" id="CHEBI:67140"/>
        <dbReference type="EC" id="3.1.3.2"/>
    </reaction>
</comment>
<comment type="similarity">
    <text evidence="2">Belongs to the histidine acid phosphatase family.</text>
</comment>
<evidence type="ECO:0000256" key="2">
    <source>
        <dbReference type="ARBA" id="ARBA00005375"/>
    </source>
</evidence>
<keyword evidence="4" id="KW-0732">Signal</keyword>
<dbReference type="PANTHER" id="PTHR11567:SF211">
    <property type="entry name" value="PROSTATIC ACID PHOSPHATASE"/>
    <property type="match status" value="1"/>
</dbReference>
<reference evidence="8" key="1">
    <citation type="journal article" date="2020" name="Ecol. Evol.">
        <title>Genome structure and content of the rice root-knot nematode (Meloidogyne graminicola).</title>
        <authorList>
            <person name="Phan N.T."/>
            <person name="Danchin E.G.J."/>
            <person name="Klopp C."/>
            <person name="Perfus-Barbeoch L."/>
            <person name="Kozlowski D.K."/>
            <person name="Koutsovoulos G.D."/>
            <person name="Lopez-Roques C."/>
            <person name="Bouchez O."/>
            <person name="Zahm M."/>
            <person name="Besnard G."/>
            <person name="Bellafiore S."/>
        </authorList>
    </citation>
    <scope>NUCLEOTIDE SEQUENCE</scope>
    <source>
        <strain evidence="8">VN-18</strain>
    </source>
</reference>
<evidence type="ECO:0000256" key="5">
    <source>
        <dbReference type="ARBA" id="ARBA00022801"/>
    </source>
</evidence>
<protein>
    <recommendedName>
        <fullName evidence="3">acid phosphatase</fullName>
        <ecNumber evidence="3">3.1.3.2</ecNumber>
    </recommendedName>
</protein>
<gene>
    <name evidence="8" type="ORF">Mgra_00007732</name>
</gene>
<name>A0A8S9ZHQ8_9BILA</name>
<keyword evidence="5" id="KW-0378">Hydrolase</keyword>
<sequence length="275" mass="31664">MSILANAQGMFSSFGQNVPNFPLTKNVPKNGITIKYLPKGKDPIVFDEVDCPAVKNEDNKVFESEAFKREEKANNHFLQFIAKNTDLIISLRNISKVHDPLTFIDAHQLDGFKLPKWANDTVRKEIFRLYNLKNSFDFKTLKQKRLLSGPLFTEILKRMENIALKSDSKLKFQVYSGHDGTVAGLLAIFGIYLEIYPTFSTAVLIELHQQPNNMEEGTDYFIRIFHKNETVGNCLKEIEIPECGLNCNLKQLREIRREFIIGVKEWKTECKNNNN</sequence>
<dbReference type="GO" id="GO:0003993">
    <property type="term" value="F:acid phosphatase activity"/>
    <property type="evidence" value="ECO:0007669"/>
    <property type="project" value="UniProtKB-EC"/>
</dbReference>
<dbReference type="AlphaFoldDB" id="A0A8S9ZHQ8"/>
<keyword evidence="7" id="KW-0325">Glycoprotein</keyword>
<dbReference type="InterPro" id="IPR000560">
    <property type="entry name" value="His_Pase_clade-2"/>
</dbReference>
<dbReference type="EC" id="3.1.3.2" evidence="3"/>
<evidence type="ECO:0000256" key="1">
    <source>
        <dbReference type="ARBA" id="ARBA00000032"/>
    </source>
</evidence>
<dbReference type="Proteomes" id="UP000605970">
    <property type="component" value="Unassembled WGS sequence"/>
</dbReference>
<evidence type="ECO:0000256" key="7">
    <source>
        <dbReference type="ARBA" id="ARBA00023180"/>
    </source>
</evidence>
<comment type="caution">
    <text evidence="8">The sequence shown here is derived from an EMBL/GenBank/DDBJ whole genome shotgun (WGS) entry which is preliminary data.</text>
</comment>
<keyword evidence="9" id="KW-1185">Reference proteome</keyword>
<evidence type="ECO:0000256" key="4">
    <source>
        <dbReference type="ARBA" id="ARBA00022729"/>
    </source>
</evidence>
<dbReference type="InterPro" id="IPR029033">
    <property type="entry name" value="His_PPase_superfam"/>
</dbReference>
<dbReference type="Pfam" id="PF00328">
    <property type="entry name" value="His_Phos_2"/>
    <property type="match status" value="1"/>
</dbReference>
<keyword evidence="6" id="KW-1015">Disulfide bond</keyword>
<proteinExistence type="inferred from homology"/>
<organism evidence="8 9">
    <name type="scientific">Meloidogyne graminicola</name>
    <dbReference type="NCBI Taxonomy" id="189291"/>
    <lineage>
        <taxon>Eukaryota</taxon>
        <taxon>Metazoa</taxon>
        <taxon>Ecdysozoa</taxon>
        <taxon>Nematoda</taxon>
        <taxon>Chromadorea</taxon>
        <taxon>Rhabditida</taxon>
        <taxon>Tylenchina</taxon>
        <taxon>Tylenchomorpha</taxon>
        <taxon>Tylenchoidea</taxon>
        <taxon>Meloidogynidae</taxon>
        <taxon>Meloidogyninae</taxon>
        <taxon>Meloidogyne</taxon>
    </lineage>
</organism>
<dbReference type="OrthoDB" id="5821688at2759"/>
<evidence type="ECO:0000313" key="8">
    <source>
        <dbReference type="EMBL" id="KAF7632873.1"/>
    </source>
</evidence>
<evidence type="ECO:0000313" key="9">
    <source>
        <dbReference type="Proteomes" id="UP000605970"/>
    </source>
</evidence>
<accession>A0A8S9ZHQ8</accession>
<evidence type="ECO:0000256" key="6">
    <source>
        <dbReference type="ARBA" id="ARBA00023157"/>
    </source>
</evidence>
<evidence type="ECO:0000256" key="3">
    <source>
        <dbReference type="ARBA" id="ARBA00012646"/>
    </source>
</evidence>
<dbReference type="InterPro" id="IPR050645">
    <property type="entry name" value="Histidine_acid_phosphatase"/>
</dbReference>
<dbReference type="Gene3D" id="3.40.50.1240">
    <property type="entry name" value="Phosphoglycerate mutase-like"/>
    <property type="match status" value="1"/>
</dbReference>
<dbReference type="EMBL" id="JABEBT010000091">
    <property type="protein sequence ID" value="KAF7632873.1"/>
    <property type="molecule type" value="Genomic_DNA"/>
</dbReference>